<sequence length="128" mass="13313">MYRALGLLAVFALIPMVGCGGQTGNEVIATVNYEDGSPVPQGTVRFVSDSYETFGNIVDGKVNIGDMDGGVPNGTYKVAVQATEQGGESGGTYGTPIVAKKFGNPNTSGIEIKVEENKDIEIVVGKKP</sequence>
<comment type="caution">
    <text evidence="2">The sequence shown here is derived from an EMBL/GenBank/DDBJ whole genome shotgun (WGS) entry which is preliminary data.</text>
</comment>
<proteinExistence type="predicted"/>
<feature type="signal peptide" evidence="1">
    <location>
        <begin position="1"/>
        <end position="20"/>
    </location>
</feature>
<dbReference type="RefSeq" id="WP_105331637.1">
    <property type="nucleotide sequence ID" value="NZ_PUHY01000012.1"/>
</dbReference>
<protein>
    <recommendedName>
        <fullName evidence="4">Carboxypeptidase regulatory-like domain-containing protein</fullName>
    </recommendedName>
</protein>
<dbReference type="AlphaFoldDB" id="A0A2S8FKD7"/>
<evidence type="ECO:0000313" key="3">
    <source>
        <dbReference type="Proteomes" id="UP000238322"/>
    </source>
</evidence>
<organism evidence="2 3">
    <name type="scientific">Blastopirellula marina</name>
    <dbReference type="NCBI Taxonomy" id="124"/>
    <lineage>
        <taxon>Bacteria</taxon>
        <taxon>Pseudomonadati</taxon>
        <taxon>Planctomycetota</taxon>
        <taxon>Planctomycetia</taxon>
        <taxon>Pirellulales</taxon>
        <taxon>Pirellulaceae</taxon>
        <taxon>Blastopirellula</taxon>
    </lineage>
</organism>
<evidence type="ECO:0000313" key="2">
    <source>
        <dbReference type="EMBL" id="PQO32626.1"/>
    </source>
</evidence>
<keyword evidence="1" id="KW-0732">Signal</keyword>
<name>A0A2S8FKD7_9BACT</name>
<dbReference type="OrthoDB" id="282458at2"/>
<dbReference type="EMBL" id="PUHY01000012">
    <property type="protein sequence ID" value="PQO32626.1"/>
    <property type="molecule type" value="Genomic_DNA"/>
</dbReference>
<dbReference type="Proteomes" id="UP000238322">
    <property type="component" value="Unassembled WGS sequence"/>
</dbReference>
<feature type="chain" id="PRO_5015635508" description="Carboxypeptidase regulatory-like domain-containing protein" evidence="1">
    <location>
        <begin position="21"/>
        <end position="128"/>
    </location>
</feature>
<gene>
    <name evidence="2" type="ORF">C5Y83_20690</name>
</gene>
<accession>A0A2S8FKD7</accession>
<reference evidence="2 3" key="1">
    <citation type="submission" date="2018-02" db="EMBL/GenBank/DDBJ databases">
        <title>Comparative genomes isolates from brazilian mangrove.</title>
        <authorList>
            <person name="Araujo J.E."/>
            <person name="Taketani R.G."/>
            <person name="Silva M.C.P."/>
            <person name="Loureco M.V."/>
            <person name="Andreote F.D."/>
        </authorList>
    </citation>
    <scope>NUCLEOTIDE SEQUENCE [LARGE SCALE GENOMIC DNA]</scope>
    <source>
        <strain evidence="2 3">Hex-1 MGV</strain>
    </source>
</reference>
<evidence type="ECO:0000256" key="1">
    <source>
        <dbReference type="SAM" id="SignalP"/>
    </source>
</evidence>
<evidence type="ECO:0008006" key="4">
    <source>
        <dbReference type="Google" id="ProtNLM"/>
    </source>
</evidence>